<evidence type="ECO:0000256" key="4">
    <source>
        <dbReference type="ARBA" id="ARBA00022967"/>
    </source>
</evidence>
<keyword evidence="3 6" id="KW-0067">ATP-binding</keyword>
<gene>
    <name evidence="6" type="ORF">QOZ93_002271</name>
</gene>
<evidence type="ECO:0000256" key="2">
    <source>
        <dbReference type="ARBA" id="ARBA00022741"/>
    </source>
</evidence>
<sequence>MIILKSKDLSVGYGKKIVVDGVNIEVLKGQVLCFLGANGAGKTTILRTVSALLEPIKGEVYLKEQNVKEINKKELAKKMALVLTNKFSGRLMTVYDIVAMGRYPHTDFWGHLSNEDNEKILDALKVVNADYLTERYFDELSDGEKQKILVARALVQEPEIIILDEPTTHLDIRHRLELIDILKKLSKEKGITVILSLHEIDIALKSCDKVVLVKEHKIIAYGAPEDVVDENIINNLYGLKDANFNNLLGSVELANTGINNVFVIGGCGFGASIYRAFTKGNIGVITGILHKNDIDYEIGRTMGIKMHTVEPFEKIGEQVFNNALKSIDKVNLVIDSGCPIGTMNRKNLELITYALKANKKVFSFRGKDESLELYGASLSSKIKYLSSISSMMENYNEEFLHKK</sequence>
<feature type="domain" description="ABC transporter" evidence="5">
    <location>
        <begin position="4"/>
        <end position="240"/>
    </location>
</feature>
<keyword evidence="4" id="KW-1278">Translocase</keyword>
<dbReference type="EMBL" id="JAUSWN010000021">
    <property type="protein sequence ID" value="MDQ0480523.1"/>
    <property type="molecule type" value="Genomic_DNA"/>
</dbReference>
<dbReference type="SUPFAM" id="SSF52540">
    <property type="entry name" value="P-loop containing nucleoside triphosphate hydrolases"/>
    <property type="match status" value="1"/>
</dbReference>
<dbReference type="Gene3D" id="3.40.50.300">
    <property type="entry name" value="P-loop containing nucleotide triphosphate hydrolases"/>
    <property type="match status" value="1"/>
</dbReference>
<comment type="caution">
    <text evidence="6">The sequence shown here is derived from an EMBL/GenBank/DDBJ whole genome shotgun (WGS) entry which is preliminary data.</text>
</comment>
<dbReference type="PANTHER" id="PTHR42794:SF1">
    <property type="entry name" value="HEMIN IMPORT ATP-BINDING PROTEIN HMUV"/>
    <property type="match status" value="1"/>
</dbReference>
<dbReference type="InterPro" id="IPR027417">
    <property type="entry name" value="P-loop_NTPase"/>
</dbReference>
<dbReference type="RefSeq" id="WP_307356547.1">
    <property type="nucleotide sequence ID" value="NZ_BAAACJ010000015.1"/>
</dbReference>
<reference evidence="6 7" key="1">
    <citation type="submission" date="2023-07" db="EMBL/GenBank/DDBJ databases">
        <title>Genomic Encyclopedia of Type Strains, Phase IV (KMG-IV): sequencing the most valuable type-strain genomes for metagenomic binning, comparative biology and taxonomic classification.</title>
        <authorList>
            <person name="Goeker M."/>
        </authorList>
    </citation>
    <scope>NUCLEOTIDE SEQUENCE [LARGE SCALE GENOMIC DNA]</scope>
    <source>
        <strain evidence="6 7">DSM 1400</strain>
    </source>
</reference>
<evidence type="ECO:0000313" key="7">
    <source>
        <dbReference type="Proteomes" id="UP001224418"/>
    </source>
</evidence>
<proteinExistence type="predicted"/>
<dbReference type="InterPro" id="IPR003593">
    <property type="entry name" value="AAA+_ATPase"/>
</dbReference>
<evidence type="ECO:0000256" key="3">
    <source>
        <dbReference type="ARBA" id="ARBA00022840"/>
    </source>
</evidence>
<dbReference type="Pfam" id="PF00005">
    <property type="entry name" value="ABC_tran"/>
    <property type="match status" value="1"/>
</dbReference>
<dbReference type="CDD" id="cd03214">
    <property type="entry name" value="ABC_Iron-Siderophores_B12_Hemin"/>
    <property type="match status" value="1"/>
</dbReference>
<dbReference type="Proteomes" id="UP001224418">
    <property type="component" value="Unassembled WGS sequence"/>
</dbReference>
<protein>
    <submittedName>
        <fullName evidence="6">Iron complex transport system ATP-binding protein</fullName>
    </submittedName>
</protein>
<name>A0ABU0JTU6_HATLI</name>
<keyword evidence="1" id="KW-0813">Transport</keyword>
<dbReference type="GO" id="GO:0005524">
    <property type="term" value="F:ATP binding"/>
    <property type="evidence" value="ECO:0007669"/>
    <property type="project" value="UniProtKB-KW"/>
</dbReference>
<dbReference type="PROSITE" id="PS50893">
    <property type="entry name" value="ABC_TRANSPORTER_2"/>
    <property type="match status" value="1"/>
</dbReference>
<dbReference type="SMART" id="SM00382">
    <property type="entry name" value="AAA"/>
    <property type="match status" value="1"/>
</dbReference>
<evidence type="ECO:0000256" key="1">
    <source>
        <dbReference type="ARBA" id="ARBA00022448"/>
    </source>
</evidence>
<dbReference type="InterPro" id="IPR003439">
    <property type="entry name" value="ABC_transporter-like_ATP-bd"/>
</dbReference>
<dbReference type="PANTHER" id="PTHR42794">
    <property type="entry name" value="HEMIN IMPORT ATP-BINDING PROTEIN HMUV"/>
    <property type="match status" value="1"/>
</dbReference>
<evidence type="ECO:0000259" key="5">
    <source>
        <dbReference type="PROSITE" id="PS50893"/>
    </source>
</evidence>
<accession>A0ABU0JTU6</accession>
<evidence type="ECO:0000313" key="6">
    <source>
        <dbReference type="EMBL" id="MDQ0480523.1"/>
    </source>
</evidence>
<organism evidence="6 7">
    <name type="scientific">Hathewaya limosa</name>
    <name type="common">Clostridium limosum</name>
    <dbReference type="NCBI Taxonomy" id="1536"/>
    <lineage>
        <taxon>Bacteria</taxon>
        <taxon>Bacillati</taxon>
        <taxon>Bacillota</taxon>
        <taxon>Clostridia</taxon>
        <taxon>Eubacteriales</taxon>
        <taxon>Clostridiaceae</taxon>
        <taxon>Hathewaya</taxon>
    </lineage>
</organism>
<keyword evidence="7" id="KW-1185">Reference proteome</keyword>
<keyword evidence="2" id="KW-0547">Nucleotide-binding</keyword>